<feature type="region of interest" description="Disordered" evidence="1">
    <location>
        <begin position="1"/>
        <end position="66"/>
    </location>
</feature>
<accession>A0A9K3DCG5</accession>
<name>A0A9K3DCG5_HELAN</name>
<keyword evidence="2" id="KW-0496">Mitochondrion</keyword>
<geneLocation type="mitochondrion" evidence="2"/>
<proteinExistence type="predicted"/>
<reference evidence="2" key="2">
    <citation type="submission" date="2020-06" db="EMBL/GenBank/DDBJ databases">
        <title>Helianthus annuus Genome sequencing and assembly Release 2.</title>
        <authorList>
            <person name="Gouzy J."/>
            <person name="Langlade N."/>
            <person name="Munos S."/>
        </authorList>
    </citation>
    <scope>NUCLEOTIDE SEQUENCE</scope>
    <source>
        <tissue evidence="2">Leaves</tissue>
    </source>
</reference>
<evidence type="ECO:0000313" key="3">
    <source>
        <dbReference type="Proteomes" id="UP000215914"/>
    </source>
</evidence>
<dbReference type="EMBL" id="MNCJ02000334">
    <property type="protein sequence ID" value="KAF5753121.1"/>
    <property type="molecule type" value="Genomic_DNA"/>
</dbReference>
<sequence>MDGTNQKCKSRKRSRETDRSATTRTRVGGLLSVSYRSCSDKDPQLSKGPSTTRITVATPPFTLLNG</sequence>
<protein>
    <submittedName>
        <fullName evidence="2">Uncharacterized protein</fullName>
    </submittedName>
</protein>
<evidence type="ECO:0000256" key="1">
    <source>
        <dbReference type="SAM" id="MobiDB-lite"/>
    </source>
</evidence>
<keyword evidence="3" id="KW-1185">Reference proteome</keyword>
<gene>
    <name evidence="2" type="ORF">HanXRQr2_MTg0834511</name>
</gene>
<organism evidence="2 3">
    <name type="scientific">Helianthus annuus</name>
    <name type="common">Common sunflower</name>
    <dbReference type="NCBI Taxonomy" id="4232"/>
    <lineage>
        <taxon>Eukaryota</taxon>
        <taxon>Viridiplantae</taxon>
        <taxon>Streptophyta</taxon>
        <taxon>Embryophyta</taxon>
        <taxon>Tracheophyta</taxon>
        <taxon>Spermatophyta</taxon>
        <taxon>Magnoliopsida</taxon>
        <taxon>eudicotyledons</taxon>
        <taxon>Gunneridae</taxon>
        <taxon>Pentapetalae</taxon>
        <taxon>asterids</taxon>
        <taxon>campanulids</taxon>
        <taxon>Asterales</taxon>
        <taxon>Asteraceae</taxon>
        <taxon>Asteroideae</taxon>
        <taxon>Heliantheae alliance</taxon>
        <taxon>Heliantheae</taxon>
        <taxon>Helianthus</taxon>
    </lineage>
</organism>
<evidence type="ECO:0000313" key="2">
    <source>
        <dbReference type="EMBL" id="KAF5753121.1"/>
    </source>
</evidence>
<reference evidence="2" key="1">
    <citation type="journal article" date="2017" name="Nature">
        <title>The sunflower genome provides insights into oil metabolism, flowering and Asterid evolution.</title>
        <authorList>
            <person name="Badouin H."/>
            <person name="Gouzy J."/>
            <person name="Grassa C.J."/>
            <person name="Murat F."/>
            <person name="Staton S.E."/>
            <person name="Cottret L."/>
            <person name="Lelandais-Briere C."/>
            <person name="Owens G.L."/>
            <person name="Carrere S."/>
            <person name="Mayjonade B."/>
            <person name="Legrand L."/>
            <person name="Gill N."/>
            <person name="Kane N.C."/>
            <person name="Bowers J.E."/>
            <person name="Hubner S."/>
            <person name="Bellec A."/>
            <person name="Berard A."/>
            <person name="Berges H."/>
            <person name="Blanchet N."/>
            <person name="Boniface M.C."/>
            <person name="Brunel D."/>
            <person name="Catrice O."/>
            <person name="Chaidir N."/>
            <person name="Claudel C."/>
            <person name="Donnadieu C."/>
            <person name="Faraut T."/>
            <person name="Fievet G."/>
            <person name="Helmstetter N."/>
            <person name="King M."/>
            <person name="Knapp S.J."/>
            <person name="Lai Z."/>
            <person name="Le Paslier M.C."/>
            <person name="Lippi Y."/>
            <person name="Lorenzon L."/>
            <person name="Mandel J.R."/>
            <person name="Marage G."/>
            <person name="Marchand G."/>
            <person name="Marquand E."/>
            <person name="Bret-Mestries E."/>
            <person name="Morien E."/>
            <person name="Nambeesan S."/>
            <person name="Nguyen T."/>
            <person name="Pegot-Espagnet P."/>
            <person name="Pouilly N."/>
            <person name="Raftis F."/>
            <person name="Sallet E."/>
            <person name="Schiex T."/>
            <person name="Thomas J."/>
            <person name="Vandecasteele C."/>
            <person name="Vares D."/>
            <person name="Vear F."/>
            <person name="Vautrin S."/>
            <person name="Crespi M."/>
            <person name="Mangin B."/>
            <person name="Burke J.M."/>
            <person name="Salse J."/>
            <person name="Munos S."/>
            <person name="Vincourt P."/>
            <person name="Rieseberg L.H."/>
            <person name="Langlade N.B."/>
        </authorList>
    </citation>
    <scope>NUCLEOTIDE SEQUENCE</scope>
    <source>
        <tissue evidence="2">Leaves</tissue>
    </source>
</reference>
<comment type="caution">
    <text evidence="2">The sequence shown here is derived from an EMBL/GenBank/DDBJ whole genome shotgun (WGS) entry which is preliminary data.</text>
</comment>
<dbReference type="AlphaFoldDB" id="A0A9K3DCG5"/>
<dbReference type="Proteomes" id="UP000215914">
    <property type="component" value="Unassembled WGS sequence"/>
</dbReference>